<feature type="binding site" evidence="13">
    <location>
        <position position="89"/>
    </location>
    <ligand>
        <name>Mg(2+)</name>
        <dbReference type="ChEBI" id="CHEBI:18420"/>
        <label>1</label>
    </ligand>
</feature>
<dbReference type="PATRIC" id="fig|45068.5.peg.1498"/>
<comment type="function">
    <text evidence="8">Acts on ADP-mannose and ADP-glucose as well as ADP-ribose. Prevents glycogen biosynthesis. The reaction catalyzed by this enzyme is a limiting step of the gluconeogenic process.</text>
</comment>
<dbReference type="GO" id="GO:0005829">
    <property type="term" value="C:cytosol"/>
    <property type="evidence" value="ECO:0007669"/>
    <property type="project" value="TreeGrafter"/>
</dbReference>
<dbReference type="InterPro" id="IPR004385">
    <property type="entry name" value="NDP_pyrophosphatase"/>
</dbReference>
<evidence type="ECO:0000256" key="3">
    <source>
        <dbReference type="ARBA" id="ARBA00012453"/>
    </source>
</evidence>
<dbReference type="STRING" id="45068.Llon_1387"/>
<dbReference type="GO" id="GO:0047631">
    <property type="term" value="F:ADP-ribose diphosphatase activity"/>
    <property type="evidence" value="ECO:0007669"/>
    <property type="project" value="UniProtKB-EC"/>
</dbReference>
<dbReference type="NCBIfam" id="TIGR00052">
    <property type="entry name" value="nudix-type nucleoside diphosphatase, YffH/AdpP family"/>
    <property type="match status" value="1"/>
</dbReference>
<comment type="similarity">
    <text evidence="2">Belongs to the Nudix hydrolase family. NudF subfamily.</text>
</comment>
<evidence type="ECO:0000256" key="6">
    <source>
        <dbReference type="ARBA" id="ARBA00022801"/>
    </source>
</evidence>
<name>A0A0W0VNH2_9GAMM</name>
<feature type="binding site" evidence="13">
    <location>
        <position position="155"/>
    </location>
    <ligand>
        <name>Mg(2+)</name>
        <dbReference type="ChEBI" id="CHEBI:18420"/>
        <label>1</label>
    </ligand>
</feature>
<gene>
    <name evidence="16" type="primary">nudF</name>
    <name evidence="16" type="ORF">Llon_1387</name>
</gene>
<evidence type="ECO:0000259" key="15">
    <source>
        <dbReference type="PROSITE" id="PS51462"/>
    </source>
</evidence>
<keyword evidence="5 13" id="KW-0479">Metal-binding</keyword>
<keyword evidence="6 16" id="KW-0378">Hydrolase</keyword>
<keyword evidence="7 13" id="KW-0460">Magnesium</keyword>
<evidence type="ECO:0000256" key="11">
    <source>
        <dbReference type="ARBA" id="ARBA00033056"/>
    </source>
</evidence>
<dbReference type="Gene3D" id="3.90.79.10">
    <property type="entry name" value="Nucleoside Triphosphate Pyrophosphohydrolase"/>
    <property type="match status" value="1"/>
</dbReference>
<dbReference type="Proteomes" id="UP000054997">
    <property type="component" value="Unassembled WGS sequence"/>
</dbReference>
<sequence length="194" mass="22015">MFNKTKIIRKEQLHQGYLSVAKYDLQVPSLSEKKAARIVREQEIVNTSDSVLVLVYVPKSDSFVLCREFRPGVFLNHAKDDPFILQGVAGTIENHERPEETAHKEVYEETGLEIKTLQPIAAVYKSPGILTEKAYLYYAEITGSPKSGFYGVGNEEIKTVIINRKEVFSLMDEFKILDSATLLALTWFRVQKNG</sequence>
<dbReference type="EC" id="3.6.1.13" evidence="3"/>
<evidence type="ECO:0000256" key="14">
    <source>
        <dbReference type="PIRSR" id="PIRSR604385-3"/>
    </source>
</evidence>
<feature type="binding site" evidence="13">
    <location>
        <position position="109"/>
    </location>
    <ligand>
        <name>Mg(2+)</name>
        <dbReference type="ChEBI" id="CHEBI:18420"/>
        <label>1</label>
    </ligand>
</feature>
<evidence type="ECO:0000256" key="4">
    <source>
        <dbReference type="ARBA" id="ARBA00013297"/>
    </source>
</evidence>
<evidence type="ECO:0000313" key="17">
    <source>
        <dbReference type="Proteomes" id="UP000054997"/>
    </source>
</evidence>
<evidence type="ECO:0000256" key="1">
    <source>
        <dbReference type="ARBA" id="ARBA00001946"/>
    </source>
</evidence>
<evidence type="ECO:0000256" key="5">
    <source>
        <dbReference type="ARBA" id="ARBA00022723"/>
    </source>
</evidence>
<evidence type="ECO:0000256" key="13">
    <source>
        <dbReference type="PIRSR" id="PIRSR604385-2"/>
    </source>
</evidence>
<dbReference type="EMBL" id="LNYK01000016">
    <property type="protein sequence ID" value="KTD21289.1"/>
    <property type="molecule type" value="Genomic_DNA"/>
</dbReference>
<comment type="cofactor">
    <cofactor evidence="1 13">
        <name>Mg(2+)</name>
        <dbReference type="ChEBI" id="CHEBI:18420"/>
    </cofactor>
</comment>
<dbReference type="InterPro" id="IPR000086">
    <property type="entry name" value="NUDIX_hydrolase_dom"/>
</dbReference>
<dbReference type="RefSeq" id="WP_058529373.1">
    <property type="nucleotide sequence ID" value="NZ_CAAAHZ010000003.1"/>
</dbReference>
<accession>A0A0W0VNH2</accession>
<evidence type="ECO:0000256" key="7">
    <source>
        <dbReference type="ARBA" id="ARBA00022842"/>
    </source>
</evidence>
<dbReference type="GO" id="GO:0046872">
    <property type="term" value="F:metal ion binding"/>
    <property type="evidence" value="ECO:0007669"/>
    <property type="project" value="UniProtKB-KW"/>
</dbReference>
<dbReference type="PROSITE" id="PS51462">
    <property type="entry name" value="NUDIX"/>
    <property type="match status" value="1"/>
</dbReference>
<evidence type="ECO:0000313" key="16">
    <source>
        <dbReference type="EMBL" id="KTD21289.1"/>
    </source>
</evidence>
<organism evidence="16 17">
    <name type="scientific">Legionella londiniensis</name>
    <dbReference type="NCBI Taxonomy" id="45068"/>
    <lineage>
        <taxon>Bacteria</taxon>
        <taxon>Pseudomonadati</taxon>
        <taxon>Pseudomonadota</taxon>
        <taxon>Gammaproteobacteria</taxon>
        <taxon>Legionellales</taxon>
        <taxon>Legionellaceae</taxon>
        <taxon>Legionella</taxon>
    </lineage>
</organism>
<evidence type="ECO:0000256" key="2">
    <source>
        <dbReference type="ARBA" id="ARBA00007482"/>
    </source>
</evidence>
<dbReference type="GO" id="GO:0019693">
    <property type="term" value="P:ribose phosphate metabolic process"/>
    <property type="evidence" value="ECO:0007669"/>
    <property type="project" value="TreeGrafter"/>
</dbReference>
<evidence type="ECO:0000256" key="9">
    <source>
        <dbReference type="ARBA" id="ARBA00030162"/>
    </source>
</evidence>
<reference evidence="16 17" key="1">
    <citation type="submission" date="2015-11" db="EMBL/GenBank/DDBJ databases">
        <title>Genomic analysis of 38 Legionella species identifies large and diverse effector repertoires.</title>
        <authorList>
            <person name="Burstein D."/>
            <person name="Amaro F."/>
            <person name="Zusman T."/>
            <person name="Lifshitz Z."/>
            <person name="Cohen O."/>
            <person name="Gilbert J.A."/>
            <person name="Pupko T."/>
            <person name="Shuman H.A."/>
            <person name="Segal G."/>
        </authorList>
    </citation>
    <scope>NUCLEOTIDE SEQUENCE [LARGE SCALE GENOMIC DNA]</scope>
    <source>
        <strain evidence="16 17">ATCC 49505</strain>
    </source>
</reference>
<keyword evidence="17" id="KW-1185">Reference proteome</keyword>
<feature type="binding site" evidence="13">
    <location>
        <position position="105"/>
    </location>
    <ligand>
        <name>Mg(2+)</name>
        <dbReference type="ChEBI" id="CHEBI:18420"/>
        <label>1</label>
    </ligand>
</feature>
<feature type="domain" description="Nudix hydrolase" evidence="15">
    <location>
        <begin position="46"/>
        <end position="184"/>
    </location>
</feature>
<dbReference type="SUPFAM" id="SSF55811">
    <property type="entry name" value="Nudix"/>
    <property type="match status" value="1"/>
</dbReference>
<dbReference type="OrthoDB" id="5292471at2"/>
<dbReference type="InterPro" id="IPR015797">
    <property type="entry name" value="NUDIX_hydrolase-like_dom_sf"/>
</dbReference>
<comment type="catalytic activity">
    <reaction evidence="12">
        <text>ADP-D-ribose + H2O = D-ribose 5-phosphate + AMP + 2 H(+)</text>
        <dbReference type="Rhea" id="RHEA:10412"/>
        <dbReference type="ChEBI" id="CHEBI:15377"/>
        <dbReference type="ChEBI" id="CHEBI:15378"/>
        <dbReference type="ChEBI" id="CHEBI:57967"/>
        <dbReference type="ChEBI" id="CHEBI:78346"/>
        <dbReference type="ChEBI" id="CHEBI:456215"/>
        <dbReference type="EC" id="3.6.1.13"/>
    </reaction>
</comment>
<dbReference type="PANTHER" id="PTHR11839:SF5">
    <property type="entry name" value="ADP-RIBOSE PYROPHOSPHATASE"/>
    <property type="match status" value="1"/>
</dbReference>
<dbReference type="Pfam" id="PF00293">
    <property type="entry name" value="NUDIX"/>
    <property type="match status" value="1"/>
</dbReference>
<evidence type="ECO:0000256" key="12">
    <source>
        <dbReference type="ARBA" id="ARBA00049546"/>
    </source>
</evidence>
<dbReference type="GO" id="GO:0019144">
    <property type="term" value="F:ADP-sugar diphosphatase activity"/>
    <property type="evidence" value="ECO:0007669"/>
    <property type="project" value="TreeGrafter"/>
</dbReference>
<comment type="caution">
    <text evidence="16">The sequence shown here is derived from an EMBL/GenBank/DDBJ whole genome shotgun (WGS) entry which is preliminary data.</text>
</comment>
<evidence type="ECO:0000256" key="10">
    <source>
        <dbReference type="ARBA" id="ARBA00030308"/>
    </source>
</evidence>
<evidence type="ECO:0000256" key="8">
    <source>
        <dbReference type="ARBA" id="ARBA00025164"/>
    </source>
</evidence>
<proteinExistence type="inferred from homology"/>
<dbReference type="PANTHER" id="PTHR11839">
    <property type="entry name" value="UDP/ADP-SUGAR PYROPHOSPHATASE"/>
    <property type="match status" value="1"/>
</dbReference>
<dbReference type="AlphaFoldDB" id="A0A0W0VNH2"/>
<protein>
    <recommendedName>
        <fullName evidence="4">ADP-ribose pyrophosphatase</fullName>
        <ecNumber evidence="3">3.6.1.13</ecNumber>
    </recommendedName>
    <alternativeName>
        <fullName evidence="9">ADP-ribose diphosphatase</fullName>
    </alternativeName>
    <alternativeName>
        <fullName evidence="11">ADP-ribose phosphohydrolase</fullName>
    </alternativeName>
    <alternativeName>
        <fullName evidence="10">Adenosine diphosphoribose pyrophosphatase</fullName>
    </alternativeName>
</protein>
<feature type="short sequence motif" description="Nudix box" evidence="14">
    <location>
        <begin position="90"/>
        <end position="112"/>
    </location>
</feature>
<dbReference type="GO" id="GO:0006753">
    <property type="term" value="P:nucleoside phosphate metabolic process"/>
    <property type="evidence" value="ECO:0007669"/>
    <property type="project" value="TreeGrafter"/>
</dbReference>